<dbReference type="PANTHER" id="PTHR16127:SF13">
    <property type="entry name" value="GH01188P"/>
    <property type="match status" value="1"/>
</dbReference>
<feature type="compositionally biased region" description="Basic and acidic residues" evidence="3">
    <location>
        <begin position="416"/>
        <end position="429"/>
    </location>
</feature>
<feature type="region of interest" description="Disordered" evidence="3">
    <location>
        <begin position="415"/>
        <end position="471"/>
    </location>
</feature>
<evidence type="ECO:0000256" key="2">
    <source>
        <dbReference type="SAM" id="Coils"/>
    </source>
</evidence>
<evidence type="ECO:0008006" key="6">
    <source>
        <dbReference type="Google" id="ProtNLM"/>
    </source>
</evidence>
<organism evidence="4 5">
    <name type="scientific">Leptidea sinapis</name>
    <dbReference type="NCBI Taxonomy" id="189913"/>
    <lineage>
        <taxon>Eukaryota</taxon>
        <taxon>Metazoa</taxon>
        <taxon>Ecdysozoa</taxon>
        <taxon>Arthropoda</taxon>
        <taxon>Hexapoda</taxon>
        <taxon>Insecta</taxon>
        <taxon>Pterygota</taxon>
        <taxon>Neoptera</taxon>
        <taxon>Endopterygota</taxon>
        <taxon>Lepidoptera</taxon>
        <taxon>Glossata</taxon>
        <taxon>Ditrysia</taxon>
        <taxon>Papilionoidea</taxon>
        <taxon>Pieridae</taxon>
        <taxon>Dismorphiinae</taxon>
        <taxon>Leptidea</taxon>
    </lineage>
</organism>
<name>A0A5E4QPL9_9NEOP</name>
<dbReference type="AlphaFoldDB" id="A0A5E4QPL9"/>
<evidence type="ECO:0000256" key="3">
    <source>
        <dbReference type="SAM" id="MobiDB-lite"/>
    </source>
</evidence>
<proteinExistence type="inferred from homology"/>
<sequence length="613" mass="69917">MEVVEDLSRESPKSEKEVSPAAEPQEFNKRNKKEDRSSREDRNIELFMKSLNSNSNLHNVDEKLAYVAKKYVQSVDENRKLQFYIKQSDKRHNMMVKEKELIQFENNKTILAKSKLENLCRELQKHNKAVKEESLLKIREEEEKRKETQAKFHSTLSEITAMLQQNNEKNAKLRDDNISMTEKFKSIMQQYQLREQQVQKMSKQMTLEAQLSDAKLQKAALEHQAEKEFLLKEAEQMKITIAQYKVKIMELQGNESALRSQLAIYTDKYDEFQNALVKSNQVFGGFKEEMEKMAKKIQKLEKESLSWKNRWEMSQKALLEMCGEMQNREEKVAIANKHLAQMQSLCRTLQAERTVLLNTLKVHSIERPPVPAPLPATLPPMPSASDAKVDAMEANCVQLKQKLAELQTQFNTLTNKGEEKEESPKVEIKKKSKSKKKNKAQEKPAAVSETGAGEIKDSEEKSRNSSPEDAHSEIGNLMEAVNIANINLCELEVVQETTTNENVVPDLATSISTVTSEITDPNQLQLEAVDDKLNTTDTTVVNGDVLSQGNRIVNDIINEKNDIVDDVQNHKNDIVNNISNDVNDEKHDEKTPAALDSVVNKDETVDTKTNEAS</sequence>
<feature type="coiled-coil region" evidence="2">
    <location>
        <begin position="113"/>
        <end position="176"/>
    </location>
</feature>
<dbReference type="PANTHER" id="PTHR16127">
    <property type="entry name" value="TAXILIN"/>
    <property type="match status" value="1"/>
</dbReference>
<feature type="compositionally biased region" description="Basic and acidic residues" evidence="3">
    <location>
        <begin position="454"/>
        <end position="471"/>
    </location>
</feature>
<feature type="compositionally biased region" description="Basic and acidic residues" evidence="3">
    <location>
        <begin position="1"/>
        <end position="18"/>
    </location>
</feature>
<evidence type="ECO:0000313" key="5">
    <source>
        <dbReference type="Proteomes" id="UP000324832"/>
    </source>
</evidence>
<keyword evidence="5" id="KW-1185">Reference proteome</keyword>
<feature type="coiled-coil region" evidence="2">
    <location>
        <begin position="283"/>
        <end position="310"/>
    </location>
</feature>
<gene>
    <name evidence="4" type="ORF">LSINAPIS_LOCUS10417</name>
</gene>
<protein>
    <recommendedName>
        <fullName evidence="6">Alpha-taxilin</fullName>
    </recommendedName>
</protein>
<dbReference type="GO" id="GO:0019905">
    <property type="term" value="F:syntaxin binding"/>
    <property type="evidence" value="ECO:0007669"/>
    <property type="project" value="InterPro"/>
</dbReference>
<feature type="region of interest" description="Disordered" evidence="3">
    <location>
        <begin position="1"/>
        <end position="41"/>
    </location>
</feature>
<feature type="compositionally biased region" description="Basic and acidic residues" evidence="3">
    <location>
        <begin position="599"/>
        <end position="613"/>
    </location>
</feature>
<dbReference type="EMBL" id="FZQP02004222">
    <property type="protein sequence ID" value="VVC99553.1"/>
    <property type="molecule type" value="Genomic_DNA"/>
</dbReference>
<dbReference type="Pfam" id="PF09728">
    <property type="entry name" value="Taxilin"/>
    <property type="match status" value="1"/>
</dbReference>
<comment type="similarity">
    <text evidence="1">Belongs to the taxilin family.</text>
</comment>
<dbReference type="Proteomes" id="UP000324832">
    <property type="component" value="Unassembled WGS sequence"/>
</dbReference>
<evidence type="ECO:0000256" key="1">
    <source>
        <dbReference type="ARBA" id="ARBA00009550"/>
    </source>
</evidence>
<dbReference type="InterPro" id="IPR026183">
    <property type="entry name" value="Taxilin_fam"/>
</dbReference>
<feature type="compositionally biased region" description="Basic and acidic residues" evidence="3">
    <location>
        <begin position="26"/>
        <end position="41"/>
    </location>
</feature>
<keyword evidence="2" id="KW-0175">Coiled coil</keyword>
<feature type="coiled-coil region" evidence="2">
    <location>
        <begin position="204"/>
        <end position="254"/>
    </location>
</feature>
<evidence type="ECO:0000313" key="4">
    <source>
        <dbReference type="EMBL" id="VVC99553.1"/>
    </source>
</evidence>
<feature type="region of interest" description="Disordered" evidence="3">
    <location>
        <begin position="578"/>
        <end position="613"/>
    </location>
</feature>
<reference evidence="4 5" key="1">
    <citation type="submission" date="2017-07" db="EMBL/GenBank/DDBJ databases">
        <authorList>
            <person name="Talla V."/>
            <person name="Backstrom N."/>
        </authorList>
    </citation>
    <scope>NUCLEOTIDE SEQUENCE [LARGE SCALE GENOMIC DNA]</scope>
</reference>
<accession>A0A5E4QPL9</accession>